<evidence type="ECO:0000313" key="4">
    <source>
        <dbReference type="EMBL" id="XFO69399.1"/>
    </source>
</evidence>
<dbReference type="InterPro" id="IPR005158">
    <property type="entry name" value="BTAD"/>
</dbReference>
<dbReference type="InterPro" id="IPR041664">
    <property type="entry name" value="AAA_16"/>
</dbReference>
<keyword evidence="1" id="KW-0547">Nucleotide-binding</keyword>
<dbReference type="InterPro" id="IPR019734">
    <property type="entry name" value="TPR_rpt"/>
</dbReference>
<gene>
    <name evidence="4" type="ORF">SPSIL_056330</name>
</gene>
<dbReference type="PANTHER" id="PTHR16305:SF28">
    <property type="entry name" value="GUANYLATE CYCLASE DOMAIN-CONTAINING PROTEIN"/>
    <property type="match status" value="1"/>
</dbReference>
<keyword evidence="2" id="KW-0067">ATP-binding</keyword>
<protein>
    <recommendedName>
        <fullName evidence="3">Bacterial transcriptional activator domain-containing protein</fullName>
    </recommendedName>
</protein>
<reference evidence="4" key="1">
    <citation type="submission" date="2024-05" db="EMBL/GenBank/DDBJ databases">
        <title>Isolation and characterization of Sporomusa carbonis sp. nov., a carboxydotrophic hydrogenogen in the genus of Sporomusa isolated from a charcoal burning pile.</title>
        <authorList>
            <person name="Boeer T."/>
            <person name="Rosenbaum F."/>
            <person name="Eysell L."/>
            <person name="Mueller V."/>
            <person name="Daniel R."/>
            <person name="Poehlein A."/>
        </authorList>
    </citation>
    <scope>NUCLEOTIDE SEQUENCE [LARGE SCALE GENOMIC DNA]</scope>
    <source>
        <strain evidence="4">DSM 10669</strain>
    </source>
</reference>
<dbReference type="Pfam" id="PF13191">
    <property type="entry name" value="AAA_16"/>
    <property type="match status" value="1"/>
</dbReference>
<sequence length="1028" mass="119633">MGKLRVIMFGTPAIYWNDHKINFPFVKMEAMLYYLLVVGEVTREKLATMFWGEMDDAVAKKNLSNTIYLIKKTMSTALLITPNRTTITVNPNLIDSTDVELLNTLEVQDFMDRCQGDFLDGFFCKNTDAFDEWVIVEREQFKEQITARLTKNISKLINDKNYTIAKKNIKQLIKLDEYNEGAYRLLMKIYEREEVFYKVIDIYHELEKKLEKELNLQPSTKTQEIYKRVREKKIVKTITPEFSAKEWFFGRDMELQVLHIAVDHFCLKRHKRQMILLQGEQGVGKTAIVERLFENVSAENFSILRTKCYQAELAYAYKAWSSIFIQVMNLLKQDKITIPPLWHRVMSYFFPALETSEASAGQESFMVAYEFNPTMVEEIMCGVLGRLTKHRRVIIVIDDIHWMDSQSLAVLHQVLRLHGARIFCIAICHSEYISQIEKLLWDFERDDMIENFMVERFSFEDVVKLLEAKLPADKINVELQHKLYEYTGGNALFLMECLHLLEAGQELGSGSLRLQSVLKERIGNLSDNARKILEVASIFFKYSSYNELLAVSKMDELALVEAIEELERKKLIAKTDSSLHQGLIYTFYNLQIQSFVYQQMSIPRQKLLHKWVGLELERQFRSRLETKDIYESILYHYTQADEKIKVLEYTVRLAEKYFCPQYELFPELNDCYPAGYSNFRESRRQTMGYLEKIAELLKCMAAETVDAGQVAVYQIAYWEMMGRYYIWRGEHVSGIKMIHKLLRLASTRELQDYIVKGYQQMIFLGIQVSRPSIIKKFAEKLLHMAEKANFLEKKAAAFRFLGVASALSGKPMQAEQYYRQSIGLYKKLDIRNNCYILNIAASYNYIGNLRRNALAMKEALKYYEQAVRIAGHKRISEGVAVFYINAGYTAFKLGDSDKARQYLAEALAVGDGFGDYTGYWCSRSYCTLYCVLAIIAVQENRCHEGRMYLSKADEFLTRYHDQYQNGLVLQTKTKIRQVMDRNHIVAAIFGDYLTLSALEYYEQARTVISKSGGALDMKFLDEVVSGFS</sequence>
<dbReference type="Gene3D" id="1.25.40.10">
    <property type="entry name" value="Tetratricopeptide repeat domain"/>
    <property type="match status" value="2"/>
</dbReference>
<dbReference type="PANTHER" id="PTHR16305">
    <property type="entry name" value="TESTICULAR SOLUBLE ADENYLYL CYCLASE"/>
    <property type="match status" value="1"/>
</dbReference>
<dbReference type="Proteomes" id="UP000216752">
    <property type="component" value="Chromosome"/>
</dbReference>
<dbReference type="InterPro" id="IPR011990">
    <property type="entry name" value="TPR-like_helical_dom_sf"/>
</dbReference>
<dbReference type="EMBL" id="CP155573">
    <property type="protein sequence ID" value="XFO69399.1"/>
    <property type="molecule type" value="Genomic_DNA"/>
</dbReference>
<accession>A0ABZ3IUJ8</accession>
<dbReference type="InterPro" id="IPR027417">
    <property type="entry name" value="P-loop_NTPase"/>
</dbReference>
<feature type="domain" description="Bacterial transcriptional activator" evidence="3">
    <location>
        <begin position="97"/>
        <end position="230"/>
    </location>
</feature>
<proteinExistence type="predicted"/>
<dbReference type="Gene3D" id="3.40.50.300">
    <property type="entry name" value="P-loop containing nucleotide triphosphate hydrolases"/>
    <property type="match status" value="1"/>
</dbReference>
<evidence type="ECO:0000256" key="1">
    <source>
        <dbReference type="ARBA" id="ARBA00022741"/>
    </source>
</evidence>
<dbReference type="SUPFAM" id="SSF48452">
    <property type="entry name" value="TPR-like"/>
    <property type="match status" value="1"/>
</dbReference>
<dbReference type="SMART" id="SM00028">
    <property type="entry name" value="TPR"/>
    <property type="match status" value="4"/>
</dbReference>
<dbReference type="Pfam" id="PF03704">
    <property type="entry name" value="BTAD"/>
    <property type="match status" value="1"/>
</dbReference>
<evidence type="ECO:0000256" key="2">
    <source>
        <dbReference type="ARBA" id="ARBA00022840"/>
    </source>
</evidence>
<dbReference type="SUPFAM" id="SSF52540">
    <property type="entry name" value="P-loop containing nucleoside triphosphate hydrolases"/>
    <property type="match status" value="1"/>
</dbReference>
<evidence type="ECO:0000313" key="5">
    <source>
        <dbReference type="Proteomes" id="UP000216752"/>
    </source>
</evidence>
<dbReference type="SMART" id="SM01043">
    <property type="entry name" value="BTAD"/>
    <property type="match status" value="1"/>
</dbReference>
<organism evidence="4 5">
    <name type="scientific">Sporomusa silvacetica DSM 10669</name>
    <dbReference type="NCBI Taxonomy" id="1123289"/>
    <lineage>
        <taxon>Bacteria</taxon>
        <taxon>Bacillati</taxon>
        <taxon>Bacillota</taxon>
        <taxon>Negativicutes</taxon>
        <taxon>Selenomonadales</taxon>
        <taxon>Sporomusaceae</taxon>
        <taxon>Sporomusa</taxon>
    </lineage>
</organism>
<evidence type="ECO:0000259" key="3">
    <source>
        <dbReference type="SMART" id="SM01043"/>
    </source>
</evidence>
<keyword evidence="5" id="KW-1185">Reference proteome</keyword>
<name>A0ABZ3IUJ8_9FIRM</name>
<dbReference type="RefSeq" id="WP_094607828.1">
    <property type="nucleotide sequence ID" value="NZ_CP155573.1"/>
</dbReference>